<accession>A0ABM6RUY5</accession>
<keyword evidence="2" id="KW-0378">Hydrolase</keyword>
<dbReference type="InterPro" id="IPR017853">
    <property type="entry name" value="GH"/>
</dbReference>
<evidence type="ECO:0000313" key="7">
    <source>
        <dbReference type="Proteomes" id="UP000325292"/>
    </source>
</evidence>
<comment type="similarity">
    <text evidence="1 5">Belongs to the glycosyl hydrolase 1 family.</text>
</comment>
<evidence type="ECO:0000256" key="4">
    <source>
        <dbReference type="PROSITE-ProRule" id="PRU10055"/>
    </source>
</evidence>
<dbReference type="PANTHER" id="PTHR10353:SF209">
    <property type="entry name" value="GALACTOLIPID GALACTOSYLTRANSFERASE SFR2, CHLOROPLASTIC"/>
    <property type="match status" value="1"/>
</dbReference>
<dbReference type="SUPFAM" id="SSF51445">
    <property type="entry name" value="(Trans)glycosidases"/>
    <property type="match status" value="1"/>
</dbReference>
<reference evidence="6 7" key="1">
    <citation type="journal article" date="2019" name="Sci. Rep.">
        <title>Sulfobacillus thermotolerans: new insights into resistance and metabolic capacities of acidophilic chemolithotrophs.</title>
        <authorList>
            <person name="Panyushkina A.E."/>
            <person name="Babenko V.V."/>
            <person name="Nikitina A.S."/>
            <person name="Selezneva O.V."/>
            <person name="Tsaplina I.A."/>
            <person name="Letarova M.A."/>
            <person name="Kostryukova E.S."/>
            <person name="Letarov A.V."/>
        </authorList>
    </citation>
    <scope>NUCLEOTIDE SEQUENCE [LARGE SCALE GENOMIC DNA]</scope>
    <source>
        <strain evidence="6 7">Kr1</strain>
    </source>
</reference>
<feature type="active site" description="Nucleophile" evidence="4">
    <location>
        <position position="312"/>
    </location>
</feature>
<dbReference type="PRINTS" id="PR00131">
    <property type="entry name" value="GLHYDRLASE1"/>
</dbReference>
<dbReference type="InterPro" id="IPR018120">
    <property type="entry name" value="Glyco_hydro_1_AS"/>
</dbReference>
<name>A0ABM6RUY5_9FIRM</name>
<sequence>MIHWPTDLPPFLWGAATSSHQIEGNNHNSWTQWEEAGRHQGRIASGQACDHYARFAQDLPLFHSLGINAYRFSIEWSRIEPEPGQFDTRALNHYEAMIDLCHDLGMEPVMTLHHFTLPIWFAQAGGFLQPQAPALFERFVQQVVEHLGPKVRFYVTINEPMIYAVMGYGIGTWPPGHKRLRDIWALGPQLIKSHRRAYHVIKTRQPGALVGLAHHMVAFEPFDPHSVWDRASSKMLHYLFNRRFLQAADSTQDFIGINYYTRQYTHRPHVLVPIASKPGSFVTDMGWEIYPQGLEHFLNELRSFGKPIVVTENGIAADDTVRQQFIADHVAAVSRAQQQGADVRGYFYWSALDNFEWAEGFRPRFGLIEVDYSTQERTLRPSAAFYRQLIAANAQAWPISVPSKLAPPASHP</sequence>
<keyword evidence="7" id="KW-1185">Reference proteome</keyword>
<protein>
    <submittedName>
        <fullName evidence="6">Glycosyl transferase</fullName>
    </submittedName>
</protein>
<dbReference type="PROSITE" id="PS00572">
    <property type="entry name" value="GLYCOSYL_HYDROL_F1_1"/>
    <property type="match status" value="1"/>
</dbReference>
<dbReference type="GO" id="GO:0016740">
    <property type="term" value="F:transferase activity"/>
    <property type="evidence" value="ECO:0007669"/>
    <property type="project" value="UniProtKB-KW"/>
</dbReference>
<proteinExistence type="inferred from homology"/>
<evidence type="ECO:0000256" key="2">
    <source>
        <dbReference type="ARBA" id="ARBA00022801"/>
    </source>
</evidence>
<dbReference type="InterPro" id="IPR001360">
    <property type="entry name" value="Glyco_hydro_1"/>
</dbReference>
<keyword evidence="6" id="KW-0808">Transferase</keyword>
<evidence type="ECO:0000256" key="5">
    <source>
        <dbReference type="RuleBase" id="RU003690"/>
    </source>
</evidence>
<organism evidence="6 7">
    <name type="scientific">Sulfobacillus thermotolerans</name>
    <dbReference type="NCBI Taxonomy" id="338644"/>
    <lineage>
        <taxon>Bacteria</taxon>
        <taxon>Bacillati</taxon>
        <taxon>Bacillota</taxon>
        <taxon>Clostridia</taxon>
        <taxon>Eubacteriales</taxon>
        <taxon>Clostridiales Family XVII. Incertae Sedis</taxon>
        <taxon>Sulfobacillus</taxon>
    </lineage>
</organism>
<evidence type="ECO:0000256" key="3">
    <source>
        <dbReference type="ARBA" id="ARBA00023295"/>
    </source>
</evidence>
<dbReference type="PANTHER" id="PTHR10353">
    <property type="entry name" value="GLYCOSYL HYDROLASE"/>
    <property type="match status" value="1"/>
</dbReference>
<dbReference type="Gene3D" id="3.20.20.80">
    <property type="entry name" value="Glycosidases"/>
    <property type="match status" value="1"/>
</dbReference>
<gene>
    <name evidence="6" type="ORF">BXT84_14660</name>
</gene>
<evidence type="ECO:0000256" key="1">
    <source>
        <dbReference type="ARBA" id="ARBA00010838"/>
    </source>
</evidence>
<dbReference type="Proteomes" id="UP000325292">
    <property type="component" value="Chromosome"/>
</dbReference>
<dbReference type="EMBL" id="CP019454">
    <property type="protein sequence ID" value="AUW95042.1"/>
    <property type="molecule type" value="Genomic_DNA"/>
</dbReference>
<keyword evidence="3" id="KW-0326">Glycosidase</keyword>
<dbReference type="Pfam" id="PF00232">
    <property type="entry name" value="Glyco_hydro_1"/>
    <property type="match status" value="2"/>
</dbReference>
<evidence type="ECO:0000313" key="6">
    <source>
        <dbReference type="EMBL" id="AUW95042.1"/>
    </source>
</evidence>